<proteinExistence type="predicted"/>
<sequence>MKKNVGLRLANSGEGAIGKENKGGGLRSDTNGGPPSGLSLFVWGPPGFLGFLPPSPKIDDKEGA</sequence>
<evidence type="ECO:0000313" key="3">
    <source>
        <dbReference type="Proteomes" id="UP001187192"/>
    </source>
</evidence>
<protein>
    <submittedName>
        <fullName evidence="2">Uncharacterized protein</fullName>
    </submittedName>
</protein>
<feature type="region of interest" description="Disordered" evidence="1">
    <location>
        <begin position="1"/>
        <end position="39"/>
    </location>
</feature>
<organism evidence="2 3">
    <name type="scientific">Ficus carica</name>
    <name type="common">Common fig</name>
    <dbReference type="NCBI Taxonomy" id="3494"/>
    <lineage>
        <taxon>Eukaryota</taxon>
        <taxon>Viridiplantae</taxon>
        <taxon>Streptophyta</taxon>
        <taxon>Embryophyta</taxon>
        <taxon>Tracheophyta</taxon>
        <taxon>Spermatophyta</taxon>
        <taxon>Magnoliopsida</taxon>
        <taxon>eudicotyledons</taxon>
        <taxon>Gunneridae</taxon>
        <taxon>Pentapetalae</taxon>
        <taxon>rosids</taxon>
        <taxon>fabids</taxon>
        <taxon>Rosales</taxon>
        <taxon>Moraceae</taxon>
        <taxon>Ficeae</taxon>
        <taxon>Ficus</taxon>
    </lineage>
</organism>
<evidence type="ECO:0000313" key="2">
    <source>
        <dbReference type="EMBL" id="GMN34268.1"/>
    </source>
</evidence>
<dbReference type="EMBL" id="BTGU01000004">
    <property type="protein sequence ID" value="GMN34268.1"/>
    <property type="molecule type" value="Genomic_DNA"/>
</dbReference>
<keyword evidence="3" id="KW-1185">Reference proteome</keyword>
<dbReference type="Gramene" id="FCD_00006122-RA">
    <property type="protein sequence ID" value="FCD_00006122-RA:cds"/>
    <property type="gene ID" value="FCD_00006122"/>
</dbReference>
<dbReference type="Proteomes" id="UP001187192">
    <property type="component" value="Unassembled WGS sequence"/>
</dbReference>
<accession>A0AA88CTF8</accession>
<dbReference type="AlphaFoldDB" id="A0AA88CTF8"/>
<name>A0AA88CTF8_FICCA</name>
<reference evidence="2" key="1">
    <citation type="submission" date="2023-07" db="EMBL/GenBank/DDBJ databases">
        <title>draft genome sequence of fig (Ficus carica).</title>
        <authorList>
            <person name="Takahashi T."/>
            <person name="Nishimura K."/>
        </authorList>
    </citation>
    <scope>NUCLEOTIDE SEQUENCE</scope>
</reference>
<gene>
    <name evidence="2" type="ORF">TIFTF001_004589</name>
</gene>
<evidence type="ECO:0000256" key="1">
    <source>
        <dbReference type="SAM" id="MobiDB-lite"/>
    </source>
</evidence>
<comment type="caution">
    <text evidence="2">The sequence shown here is derived from an EMBL/GenBank/DDBJ whole genome shotgun (WGS) entry which is preliminary data.</text>
</comment>